<keyword evidence="1" id="KW-0472">Membrane</keyword>
<organism evidence="2 3">
    <name type="scientific">Chitinophaga tropicalis</name>
    <dbReference type="NCBI Taxonomy" id="2683588"/>
    <lineage>
        <taxon>Bacteria</taxon>
        <taxon>Pseudomonadati</taxon>
        <taxon>Bacteroidota</taxon>
        <taxon>Chitinophagia</taxon>
        <taxon>Chitinophagales</taxon>
        <taxon>Chitinophagaceae</taxon>
        <taxon>Chitinophaga</taxon>
    </lineage>
</organism>
<keyword evidence="3" id="KW-1185">Reference proteome</keyword>
<dbReference type="EMBL" id="WRXN01000033">
    <property type="protein sequence ID" value="MVT12627.1"/>
    <property type="molecule type" value="Genomic_DNA"/>
</dbReference>
<name>A0A7K1UE03_9BACT</name>
<protein>
    <submittedName>
        <fullName evidence="2">Uncharacterized protein</fullName>
    </submittedName>
</protein>
<evidence type="ECO:0000313" key="3">
    <source>
        <dbReference type="Proteomes" id="UP000461730"/>
    </source>
</evidence>
<keyword evidence="1" id="KW-0812">Transmembrane</keyword>
<accession>A0A7K1UE03</accession>
<keyword evidence="1" id="KW-1133">Transmembrane helix</keyword>
<sequence>MKKATKREDSLIADILSESSGADSGSAKEGRRERKAWALMDYSFEISTVSDDVFLYDDNESGALIVYIPVITNFLGIIPLRLCLTIVIIL</sequence>
<gene>
    <name evidence="2" type="ORF">GO493_30540</name>
</gene>
<evidence type="ECO:0000256" key="1">
    <source>
        <dbReference type="SAM" id="Phobius"/>
    </source>
</evidence>
<reference evidence="2 3" key="1">
    <citation type="submission" date="2019-12" db="EMBL/GenBank/DDBJ databases">
        <title>Chitinophaga sp. strain ysch24 (GDMCC 1.1355), whole genome shotgun sequence.</title>
        <authorList>
            <person name="Zhang X."/>
        </authorList>
    </citation>
    <scope>NUCLEOTIDE SEQUENCE [LARGE SCALE GENOMIC DNA]</scope>
    <source>
        <strain evidence="3">ysch24</strain>
    </source>
</reference>
<feature type="transmembrane region" description="Helical" evidence="1">
    <location>
        <begin position="64"/>
        <end position="89"/>
    </location>
</feature>
<dbReference type="Proteomes" id="UP000461730">
    <property type="component" value="Unassembled WGS sequence"/>
</dbReference>
<proteinExistence type="predicted"/>
<dbReference type="AlphaFoldDB" id="A0A7K1UE03"/>
<comment type="caution">
    <text evidence="2">The sequence shown here is derived from an EMBL/GenBank/DDBJ whole genome shotgun (WGS) entry which is preliminary data.</text>
</comment>
<evidence type="ECO:0000313" key="2">
    <source>
        <dbReference type="EMBL" id="MVT12627.1"/>
    </source>
</evidence>
<dbReference type="RefSeq" id="WP_157310041.1">
    <property type="nucleotide sequence ID" value="NZ_WRXN01000033.1"/>
</dbReference>